<evidence type="ECO:0000313" key="3">
    <source>
        <dbReference type="EMBL" id="KAH6597668.1"/>
    </source>
</evidence>
<protein>
    <submittedName>
        <fullName evidence="3">Uncharacterized protein</fullName>
    </submittedName>
</protein>
<feature type="region of interest" description="Disordered" evidence="1">
    <location>
        <begin position="62"/>
        <end position="92"/>
    </location>
</feature>
<accession>A0ABQ8FIV0</accession>
<keyword evidence="2" id="KW-0732">Signal</keyword>
<gene>
    <name evidence="3" type="ORF">BASA50_004274</name>
</gene>
<organism evidence="3 4">
    <name type="scientific">Batrachochytrium salamandrivorans</name>
    <dbReference type="NCBI Taxonomy" id="1357716"/>
    <lineage>
        <taxon>Eukaryota</taxon>
        <taxon>Fungi</taxon>
        <taxon>Fungi incertae sedis</taxon>
        <taxon>Chytridiomycota</taxon>
        <taxon>Chytridiomycota incertae sedis</taxon>
        <taxon>Chytridiomycetes</taxon>
        <taxon>Rhizophydiales</taxon>
        <taxon>Rhizophydiales incertae sedis</taxon>
        <taxon>Batrachochytrium</taxon>
    </lineage>
</organism>
<keyword evidence="4" id="KW-1185">Reference proteome</keyword>
<comment type="caution">
    <text evidence="3">The sequence shown here is derived from an EMBL/GenBank/DDBJ whole genome shotgun (WGS) entry which is preliminary data.</text>
</comment>
<name>A0ABQ8FIV0_9FUNG</name>
<feature type="signal peptide" evidence="2">
    <location>
        <begin position="1"/>
        <end position="18"/>
    </location>
</feature>
<dbReference type="Proteomes" id="UP001648503">
    <property type="component" value="Unassembled WGS sequence"/>
</dbReference>
<feature type="chain" id="PRO_5045906838" evidence="2">
    <location>
        <begin position="19"/>
        <end position="286"/>
    </location>
</feature>
<dbReference type="EMBL" id="JAFCIX010000136">
    <property type="protein sequence ID" value="KAH6597668.1"/>
    <property type="molecule type" value="Genomic_DNA"/>
</dbReference>
<evidence type="ECO:0000256" key="2">
    <source>
        <dbReference type="SAM" id="SignalP"/>
    </source>
</evidence>
<evidence type="ECO:0000313" key="4">
    <source>
        <dbReference type="Proteomes" id="UP001648503"/>
    </source>
</evidence>
<proteinExistence type="predicted"/>
<evidence type="ECO:0000256" key="1">
    <source>
        <dbReference type="SAM" id="MobiDB-lite"/>
    </source>
</evidence>
<sequence>MQLFYLFSFAVVASCTAALPQPAELSKRYSDNVDVNLASILEARSYQPEFNLQDELPTLTLIKRQDDPDVSKPPPSPSSTAMPEDSGSNLSPREKLEAASLKLISDIDNVGSGIADLPEYMERIGDTIGGQAGNLTLEYLRISLTVNELLDFWLGGPGKNVIGFIKNGLGEKEYSKIGPDLIKKVSETKAAIRRGLRSAMEAILRLSHKTGPVIQNVETMHKSSRDAFDGYAELFLLLRAPMDKFPDGEKLFGYFENIRTSINKFSEKQKNRFDIIMSYLLTAPSN</sequence>
<reference evidence="3 4" key="1">
    <citation type="submission" date="2021-02" db="EMBL/GenBank/DDBJ databases">
        <title>Variation within the Batrachochytrium salamandrivorans European outbreak.</title>
        <authorList>
            <person name="Kelly M."/>
            <person name="Pasmans F."/>
            <person name="Shea T.P."/>
            <person name="Munoz J.F."/>
            <person name="Carranza S."/>
            <person name="Cuomo C.A."/>
            <person name="Martel A."/>
        </authorList>
    </citation>
    <scope>NUCLEOTIDE SEQUENCE [LARGE SCALE GENOMIC DNA]</scope>
    <source>
        <strain evidence="3 4">AMFP18/2</strain>
    </source>
</reference>